<dbReference type="Proteomes" id="UP000054600">
    <property type="component" value="Unassembled WGS sequence"/>
</dbReference>
<gene>
    <name evidence="1" type="ORF">Lsha_1962</name>
</gene>
<sequence length="74" mass="8844">MSEQSTMPPEFFAELTWFKTGDALYPYANTDDEDQDFKIRINDFPEEPLYTLIKDSKVLCSFNDWPQQWIIEDK</sequence>
<evidence type="ECO:0000313" key="1">
    <source>
        <dbReference type="EMBL" id="KTD59266.1"/>
    </source>
</evidence>
<evidence type="ECO:0000313" key="2">
    <source>
        <dbReference type="Proteomes" id="UP000054600"/>
    </source>
</evidence>
<dbReference type="EMBL" id="LNYW01000049">
    <property type="protein sequence ID" value="KTD59266.1"/>
    <property type="molecule type" value="Genomic_DNA"/>
</dbReference>
<accession>A0A0W0YQV2</accession>
<proteinExistence type="predicted"/>
<comment type="caution">
    <text evidence="1">The sequence shown here is derived from an EMBL/GenBank/DDBJ whole genome shotgun (WGS) entry which is preliminary data.</text>
</comment>
<dbReference type="AlphaFoldDB" id="A0A0W0YQV2"/>
<protein>
    <submittedName>
        <fullName evidence="1">Uncharacterized protein</fullName>
    </submittedName>
</protein>
<dbReference type="eggNOG" id="ENOG5032E60">
    <property type="taxonomic scope" value="Bacteria"/>
</dbReference>
<organism evidence="1 2">
    <name type="scientific">Legionella shakespearei DSM 23087</name>
    <dbReference type="NCBI Taxonomy" id="1122169"/>
    <lineage>
        <taxon>Bacteria</taxon>
        <taxon>Pseudomonadati</taxon>
        <taxon>Pseudomonadota</taxon>
        <taxon>Gammaproteobacteria</taxon>
        <taxon>Legionellales</taxon>
        <taxon>Legionellaceae</taxon>
        <taxon>Legionella</taxon>
    </lineage>
</organism>
<name>A0A0W0YQV2_9GAMM</name>
<reference evidence="1 2" key="1">
    <citation type="submission" date="2015-11" db="EMBL/GenBank/DDBJ databases">
        <title>Genomic analysis of 38 Legionella species identifies large and diverse effector repertoires.</title>
        <authorList>
            <person name="Burstein D."/>
            <person name="Amaro F."/>
            <person name="Zusman T."/>
            <person name="Lifshitz Z."/>
            <person name="Cohen O."/>
            <person name="Gilbert J.A."/>
            <person name="Pupko T."/>
            <person name="Shuman H.A."/>
            <person name="Segal G."/>
        </authorList>
    </citation>
    <scope>NUCLEOTIDE SEQUENCE [LARGE SCALE GENOMIC DNA]</scope>
    <source>
        <strain evidence="1 2">ATCC 49655</strain>
    </source>
</reference>
<dbReference type="STRING" id="1122169.Lsha_1962"/>
<keyword evidence="2" id="KW-1185">Reference proteome</keyword>
<dbReference type="PATRIC" id="fig|1122169.6.peg.2241"/>
<dbReference type="RefSeq" id="WP_018576944.1">
    <property type="nucleotide sequence ID" value="NZ_KB892393.1"/>
</dbReference>